<keyword evidence="3" id="KW-1185">Reference proteome</keyword>
<dbReference type="CDD" id="cd00761">
    <property type="entry name" value="Glyco_tranf_GTA_type"/>
    <property type="match status" value="1"/>
</dbReference>
<evidence type="ECO:0000313" key="2">
    <source>
        <dbReference type="EMBL" id="AKD24668.1"/>
    </source>
</evidence>
<proteinExistence type="predicted"/>
<evidence type="ECO:0000313" key="3">
    <source>
        <dbReference type="Proteomes" id="UP000061135"/>
    </source>
</evidence>
<protein>
    <submittedName>
        <fullName evidence="2">Glycosyltransferases involved in cell wall biogenesis</fullName>
    </submittedName>
</protein>
<reference evidence="2 3" key="1">
    <citation type="submission" date="2014-03" db="EMBL/GenBank/DDBJ databases">
        <title>Genome of Polynucleobacter strain MWH-MoK4.</title>
        <authorList>
            <person name="Hahn M.W."/>
        </authorList>
    </citation>
    <scope>NUCLEOTIDE SEQUENCE [LARGE SCALE GENOMIC DNA]</scope>
    <source>
        <strain evidence="2 3">MWH-MoK4</strain>
    </source>
</reference>
<dbReference type="PANTHER" id="PTHR22916">
    <property type="entry name" value="GLYCOSYLTRANSFERASE"/>
    <property type="match status" value="1"/>
</dbReference>
<dbReference type="Gene3D" id="3.90.550.10">
    <property type="entry name" value="Spore Coat Polysaccharide Biosynthesis Protein SpsA, Chain A"/>
    <property type="match status" value="1"/>
</dbReference>
<dbReference type="OrthoDB" id="9785185at2"/>
<dbReference type="GO" id="GO:0016758">
    <property type="term" value="F:hexosyltransferase activity"/>
    <property type="evidence" value="ECO:0007669"/>
    <property type="project" value="UniProtKB-ARBA"/>
</dbReference>
<dbReference type="KEGG" id="pdq:CL55_00003350"/>
<evidence type="ECO:0000259" key="1">
    <source>
        <dbReference type="Pfam" id="PF00535"/>
    </source>
</evidence>
<dbReference type="STRING" id="1835254.CL55_00003350"/>
<dbReference type="PANTHER" id="PTHR22916:SF3">
    <property type="entry name" value="UDP-GLCNAC:BETAGAL BETA-1,3-N-ACETYLGLUCOSAMINYLTRANSFERASE-LIKE PROTEIN 1"/>
    <property type="match status" value="1"/>
</dbReference>
<sequence>MTTEPFFSICIPQYNRAQKLLRLLESIKIQNYKSYEVCISDGKSTDNSLELSENYLTTHNINHSISRANKQRRYDENIRNSIAISKGKFLILMGNDDLLKDENSLQDLYKILNCLDYSNFGFLITNFQDLESGSTYYRVGETLNNKNIFKVSEIFRSLSFVSGLVFNASFAKKYSSNEVDGSEMYQMYLAAKFLSNDVYCKLSSLVSVRKDPGDGLLNLAENQLPLPMSKIPNTIAYGIGLKSGEINRELRSVIIQLYLYIYPYWIYRYRGSVDKKIWLKFCASLDPKNLQLKYGMIGNKFQYHLLRTIYYLSIIASICIPKRIFDYILPFLHKIAKRKMGGSVGI</sequence>
<dbReference type="PATRIC" id="fig|576611.7.peg.337"/>
<dbReference type="Proteomes" id="UP000061135">
    <property type="component" value="Chromosome"/>
</dbReference>
<dbReference type="Pfam" id="PF00535">
    <property type="entry name" value="Glycos_transf_2"/>
    <property type="match status" value="1"/>
</dbReference>
<dbReference type="HOGENOM" id="CLU_801331_0_0_4"/>
<dbReference type="EMBL" id="CP007501">
    <property type="protein sequence ID" value="AKD24668.1"/>
    <property type="molecule type" value="Genomic_DNA"/>
</dbReference>
<name>A0A0E3V0K4_9BURK</name>
<dbReference type="SUPFAM" id="SSF53448">
    <property type="entry name" value="Nucleotide-diphospho-sugar transferases"/>
    <property type="match status" value="1"/>
</dbReference>
<accession>A0A0E3V0K4</accession>
<dbReference type="InterPro" id="IPR001173">
    <property type="entry name" value="Glyco_trans_2-like"/>
</dbReference>
<feature type="domain" description="Glycosyltransferase 2-like" evidence="1">
    <location>
        <begin position="8"/>
        <end position="118"/>
    </location>
</feature>
<organism evidence="2 3">
    <name type="scientific">Polynucleobacter duraquae</name>
    <dbReference type="NCBI Taxonomy" id="1835254"/>
    <lineage>
        <taxon>Bacteria</taxon>
        <taxon>Pseudomonadati</taxon>
        <taxon>Pseudomonadota</taxon>
        <taxon>Betaproteobacteria</taxon>
        <taxon>Burkholderiales</taxon>
        <taxon>Burkholderiaceae</taxon>
        <taxon>Polynucleobacter</taxon>
    </lineage>
</organism>
<dbReference type="RefSeq" id="WP_046329597.1">
    <property type="nucleotide sequence ID" value="NZ_CP007501.1"/>
</dbReference>
<gene>
    <name evidence="2" type="ORF">CL55_00003350</name>
</gene>
<dbReference type="AlphaFoldDB" id="A0A0E3V0K4"/>
<dbReference type="InterPro" id="IPR029044">
    <property type="entry name" value="Nucleotide-diphossugar_trans"/>
</dbReference>